<comment type="similarity">
    <text evidence="1">Belongs to the LysR transcriptional regulatory family.</text>
</comment>
<dbReference type="SUPFAM" id="SSF46785">
    <property type="entry name" value="Winged helix' DNA-binding domain"/>
    <property type="match status" value="1"/>
</dbReference>
<dbReference type="PANTHER" id="PTHR30537:SF5">
    <property type="entry name" value="HTH-TYPE TRANSCRIPTIONAL ACTIVATOR TTDR-RELATED"/>
    <property type="match status" value="1"/>
</dbReference>
<dbReference type="FunFam" id="1.10.10.10:FF:000001">
    <property type="entry name" value="LysR family transcriptional regulator"/>
    <property type="match status" value="1"/>
</dbReference>
<reference evidence="7" key="1">
    <citation type="submission" date="2016-09" db="EMBL/GenBank/DDBJ databases">
        <authorList>
            <person name="Varghese N."/>
            <person name="Submissions S."/>
        </authorList>
    </citation>
    <scope>NUCLEOTIDE SEQUENCE [LARGE SCALE GENOMIC DNA]</scope>
    <source>
        <strain evidence="7">JS23</strain>
    </source>
</reference>
<dbReference type="PROSITE" id="PS50931">
    <property type="entry name" value="HTH_LYSR"/>
    <property type="match status" value="1"/>
</dbReference>
<dbReference type="GO" id="GO:0003700">
    <property type="term" value="F:DNA-binding transcription factor activity"/>
    <property type="evidence" value="ECO:0007669"/>
    <property type="project" value="InterPro"/>
</dbReference>
<dbReference type="Pfam" id="PF03466">
    <property type="entry name" value="LysR_substrate"/>
    <property type="match status" value="1"/>
</dbReference>
<keyword evidence="7" id="KW-1185">Reference proteome</keyword>
<dbReference type="PANTHER" id="PTHR30537">
    <property type="entry name" value="HTH-TYPE TRANSCRIPTIONAL REGULATOR"/>
    <property type="match status" value="1"/>
</dbReference>
<evidence type="ECO:0000313" key="6">
    <source>
        <dbReference type="EMBL" id="SDV51581.1"/>
    </source>
</evidence>
<dbReference type="AlphaFoldDB" id="A0A1H2PW68"/>
<dbReference type="CDD" id="cd08422">
    <property type="entry name" value="PBP2_CrgA_like"/>
    <property type="match status" value="1"/>
</dbReference>
<dbReference type="InterPro" id="IPR058163">
    <property type="entry name" value="LysR-type_TF_proteobact-type"/>
</dbReference>
<evidence type="ECO:0000259" key="5">
    <source>
        <dbReference type="PROSITE" id="PS50931"/>
    </source>
</evidence>
<evidence type="ECO:0000256" key="2">
    <source>
        <dbReference type="ARBA" id="ARBA00023015"/>
    </source>
</evidence>
<evidence type="ECO:0000313" key="7">
    <source>
        <dbReference type="Proteomes" id="UP000243719"/>
    </source>
</evidence>
<dbReference type="GO" id="GO:0003677">
    <property type="term" value="F:DNA binding"/>
    <property type="evidence" value="ECO:0007669"/>
    <property type="project" value="UniProtKB-KW"/>
</dbReference>
<dbReference type="EMBL" id="FNLO01000019">
    <property type="protein sequence ID" value="SDV51581.1"/>
    <property type="molecule type" value="Genomic_DNA"/>
</dbReference>
<keyword evidence="3 6" id="KW-0238">DNA-binding</keyword>
<name>A0A1H2PW68_9BURK</name>
<dbReference type="OrthoDB" id="9786526at2"/>
<proteinExistence type="inferred from homology"/>
<dbReference type="Gene3D" id="3.40.190.290">
    <property type="match status" value="1"/>
</dbReference>
<feature type="domain" description="HTH lysR-type" evidence="5">
    <location>
        <begin position="1"/>
        <end position="59"/>
    </location>
</feature>
<evidence type="ECO:0000256" key="3">
    <source>
        <dbReference type="ARBA" id="ARBA00023125"/>
    </source>
</evidence>
<gene>
    <name evidence="6" type="ORF">SAMN05216551_1192</name>
</gene>
<protein>
    <submittedName>
        <fullName evidence="6">DNA-binding transcriptional regulator, LysR family</fullName>
    </submittedName>
</protein>
<keyword evidence="2" id="KW-0805">Transcription regulation</keyword>
<organism evidence="6 7">
    <name type="scientific">Chitinasiproducens palmae</name>
    <dbReference type="NCBI Taxonomy" id="1770053"/>
    <lineage>
        <taxon>Bacteria</taxon>
        <taxon>Pseudomonadati</taxon>
        <taxon>Pseudomonadota</taxon>
        <taxon>Betaproteobacteria</taxon>
        <taxon>Burkholderiales</taxon>
        <taxon>Burkholderiaceae</taxon>
        <taxon>Chitinasiproducens</taxon>
    </lineage>
</organism>
<dbReference type="InterPro" id="IPR000847">
    <property type="entry name" value="LysR_HTH_N"/>
</dbReference>
<dbReference type="SUPFAM" id="SSF53850">
    <property type="entry name" value="Periplasmic binding protein-like II"/>
    <property type="match status" value="1"/>
</dbReference>
<accession>A0A1H2PW68</accession>
<dbReference type="InterPro" id="IPR036390">
    <property type="entry name" value="WH_DNA-bd_sf"/>
</dbReference>
<dbReference type="InterPro" id="IPR036388">
    <property type="entry name" value="WH-like_DNA-bd_sf"/>
</dbReference>
<dbReference type="RefSeq" id="WP_091913348.1">
    <property type="nucleotide sequence ID" value="NZ_FNLO01000019.1"/>
</dbReference>
<dbReference type="Gene3D" id="1.10.10.10">
    <property type="entry name" value="Winged helix-like DNA-binding domain superfamily/Winged helix DNA-binding domain"/>
    <property type="match status" value="1"/>
</dbReference>
<keyword evidence="4" id="KW-0804">Transcription</keyword>
<evidence type="ECO:0000256" key="1">
    <source>
        <dbReference type="ARBA" id="ARBA00009437"/>
    </source>
</evidence>
<dbReference type="Pfam" id="PF00126">
    <property type="entry name" value="HTH_1"/>
    <property type="match status" value="1"/>
</dbReference>
<dbReference type="Proteomes" id="UP000243719">
    <property type="component" value="Unassembled WGS sequence"/>
</dbReference>
<dbReference type="STRING" id="1770053.SAMN05216551_1192"/>
<dbReference type="InterPro" id="IPR005119">
    <property type="entry name" value="LysR_subst-bd"/>
</dbReference>
<sequence>MDTLNNMRVFVSVVDYGTFTAAAAAMRVTTASVSRAISDLEANVRSPLLHRTTRRVALTAAGERYLPRVRQILADVEDAQAEVLDADIHASGTLRIHAMTSFAQHYLIPAIAGFRRLHPDVAVDLTLSQRVPDLLDEGCDVALLLAETPVGTGLVGRGLGTVASVACAAPAYLARAGTPKTPEALLDHPCLQLLSPVFPLDEWVFEPTEGGAPVRIRVPAAPFTVNVAEAMRAAIEAGMGVGLLPVYAALAGLRGGTLVRVLPGYQLPALPVQLVYPSRRDGDAKIRAWEQYLSRTLPAAMAADSAEALDLTSVAA</sequence>
<evidence type="ECO:0000256" key="4">
    <source>
        <dbReference type="ARBA" id="ARBA00023163"/>
    </source>
</evidence>